<reference evidence="1" key="2">
    <citation type="submission" date="2022-06" db="UniProtKB">
        <authorList>
            <consortium name="EnsemblMetazoa"/>
        </authorList>
    </citation>
    <scope>IDENTIFICATION</scope>
    <source>
        <strain evidence="1">DF5081</strain>
    </source>
</reference>
<keyword evidence="2" id="KW-1185">Reference proteome</keyword>
<dbReference type="Proteomes" id="UP000005237">
    <property type="component" value="Unassembled WGS sequence"/>
</dbReference>
<protein>
    <submittedName>
        <fullName evidence="1">Uncharacterized protein</fullName>
    </submittedName>
</protein>
<organism evidence="1 2">
    <name type="scientific">Caenorhabditis japonica</name>
    <dbReference type="NCBI Taxonomy" id="281687"/>
    <lineage>
        <taxon>Eukaryota</taxon>
        <taxon>Metazoa</taxon>
        <taxon>Ecdysozoa</taxon>
        <taxon>Nematoda</taxon>
        <taxon>Chromadorea</taxon>
        <taxon>Rhabditida</taxon>
        <taxon>Rhabditina</taxon>
        <taxon>Rhabditomorpha</taxon>
        <taxon>Rhabditoidea</taxon>
        <taxon>Rhabditidae</taxon>
        <taxon>Peloderinae</taxon>
        <taxon>Caenorhabditis</taxon>
    </lineage>
</organism>
<evidence type="ECO:0000313" key="2">
    <source>
        <dbReference type="Proteomes" id="UP000005237"/>
    </source>
</evidence>
<evidence type="ECO:0000313" key="1">
    <source>
        <dbReference type="EnsemblMetazoa" id="CJA42777.1"/>
    </source>
</evidence>
<reference evidence="2" key="1">
    <citation type="submission" date="2010-08" db="EMBL/GenBank/DDBJ databases">
        <authorList>
            <consortium name="Caenorhabditis japonica Sequencing Consortium"/>
            <person name="Wilson R.K."/>
        </authorList>
    </citation>
    <scope>NUCLEOTIDE SEQUENCE [LARGE SCALE GENOMIC DNA]</scope>
    <source>
        <strain evidence="2">DF5081</strain>
    </source>
</reference>
<proteinExistence type="predicted"/>
<accession>A0A8R1ISP3</accession>
<dbReference type="AlphaFoldDB" id="A0A8R1ISP3"/>
<sequence length="89" mass="9946">MDTRFLTGRLSNSPAGLRRLRMVLTRATSKTWEENWLRISPAMSLAGQLGTLSMFRSCFRNANLGTIDAKLAGDFLVIRRCSQPLAITD</sequence>
<name>A0A8R1ISP3_CAEJA</name>
<dbReference type="EnsemblMetazoa" id="CJA42777.1">
    <property type="protein sequence ID" value="CJA42777.1"/>
    <property type="gene ID" value="WBGene00218625"/>
</dbReference>